<proteinExistence type="predicted"/>
<evidence type="ECO:0000313" key="1">
    <source>
        <dbReference type="EMBL" id="VAW35002.1"/>
    </source>
</evidence>
<sequence length="168" mass="18992">MKEPVEIIISKHGITLCHPTDCAKSAFIARDEKGIGGSIGEFIKFANAAATTITLFVAEELLFFKAFELPLDTSDLKEAVSYQLELTTPFNDETPWYNFEAVRAPGRYQITLYAAQSGYIDVYIQEMIEAGFQLSGLYPESQRFVCRLNRKNQWGLLLPGRFVKAYVF</sequence>
<gene>
    <name evidence="1" type="ORF">MNBD_DELTA03-1068</name>
</gene>
<name>A0A3B0V8B9_9ZZZZ</name>
<protein>
    <submittedName>
        <fullName evidence="1">Uncharacterized protein</fullName>
    </submittedName>
</protein>
<dbReference type="EMBL" id="UOEX01000110">
    <property type="protein sequence ID" value="VAW35002.1"/>
    <property type="molecule type" value="Genomic_DNA"/>
</dbReference>
<reference evidence="1" key="1">
    <citation type="submission" date="2018-06" db="EMBL/GenBank/DDBJ databases">
        <authorList>
            <person name="Zhirakovskaya E."/>
        </authorList>
    </citation>
    <scope>NUCLEOTIDE SEQUENCE</scope>
</reference>
<accession>A0A3B0V8B9</accession>
<dbReference type="Gene3D" id="3.30.420.40">
    <property type="match status" value="1"/>
</dbReference>
<dbReference type="AlphaFoldDB" id="A0A3B0V8B9"/>
<dbReference type="Gene3D" id="3.30.1490.300">
    <property type="match status" value="1"/>
</dbReference>
<organism evidence="1">
    <name type="scientific">hydrothermal vent metagenome</name>
    <dbReference type="NCBI Taxonomy" id="652676"/>
    <lineage>
        <taxon>unclassified sequences</taxon>
        <taxon>metagenomes</taxon>
        <taxon>ecological metagenomes</taxon>
    </lineage>
</organism>
<feature type="non-terminal residue" evidence="1">
    <location>
        <position position="168"/>
    </location>
</feature>